<keyword evidence="3" id="KW-1185">Reference proteome</keyword>
<proteinExistence type="predicted"/>
<name>A0A345HNG2_9ACTN</name>
<dbReference type="Proteomes" id="UP000253868">
    <property type="component" value="Chromosome"/>
</dbReference>
<gene>
    <name evidence="2" type="ORF">DVK44_11565</name>
</gene>
<feature type="compositionally biased region" description="Basic and acidic residues" evidence="1">
    <location>
        <begin position="39"/>
        <end position="50"/>
    </location>
</feature>
<evidence type="ECO:0000313" key="3">
    <source>
        <dbReference type="Proteomes" id="UP000253868"/>
    </source>
</evidence>
<reference evidence="3" key="1">
    <citation type="submission" date="2018-07" db="EMBL/GenBank/DDBJ databases">
        <authorList>
            <person name="Zhao J."/>
        </authorList>
    </citation>
    <scope>NUCLEOTIDE SEQUENCE [LARGE SCALE GENOMIC DNA]</scope>
    <source>
        <strain evidence="3">GSSD-12</strain>
    </source>
</reference>
<organism evidence="2 3">
    <name type="scientific">Streptomyces paludis</name>
    <dbReference type="NCBI Taxonomy" id="2282738"/>
    <lineage>
        <taxon>Bacteria</taxon>
        <taxon>Bacillati</taxon>
        <taxon>Actinomycetota</taxon>
        <taxon>Actinomycetes</taxon>
        <taxon>Kitasatosporales</taxon>
        <taxon>Streptomycetaceae</taxon>
        <taxon>Streptomyces</taxon>
    </lineage>
</organism>
<accession>A0A345HNG2</accession>
<feature type="region of interest" description="Disordered" evidence="1">
    <location>
        <begin position="15"/>
        <end position="62"/>
    </location>
</feature>
<protein>
    <submittedName>
        <fullName evidence="2">Uncharacterized protein</fullName>
    </submittedName>
</protein>
<dbReference type="OrthoDB" id="3401652at2"/>
<evidence type="ECO:0000256" key="1">
    <source>
        <dbReference type="SAM" id="MobiDB-lite"/>
    </source>
</evidence>
<dbReference type="AlphaFoldDB" id="A0A345HNG2"/>
<dbReference type="EMBL" id="CP031194">
    <property type="protein sequence ID" value="AXG78236.1"/>
    <property type="molecule type" value="Genomic_DNA"/>
</dbReference>
<sequence length="192" mass="20149">MGALCGVLLVGCSSGSDSGQDSGAGAGNETGIASVASPDAKDGKDGKDGKASSGGTGTQQKKGTMIGIDLDTAEVAAIEDAWRACLISNGAKTYRKGGQEIPDQLSREPASAYKACEAKEPYVDPVLDPDANPRYAEQTKTWMACMNRNGIEVSRSGDSEFFNYGKIDPKLEAEPDGISKVTSKCYTESYKW</sequence>
<dbReference type="KEGG" id="spad:DVK44_11565"/>
<evidence type="ECO:0000313" key="2">
    <source>
        <dbReference type="EMBL" id="AXG78236.1"/>
    </source>
</evidence>